<accession>W9Y3E9</accession>
<proteinExistence type="predicted"/>
<name>W9Y3E9_9EURO</name>
<reference evidence="2 3" key="1">
    <citation type="submission" date="2013-03" db="EMBL/GenBank/DDBJ databases">
        <title>The Genome Sequence of Capronia epimyces CBS 606.96.</title>
        <authorList>
            <consortium name="The Broad Institute Genomics Platform"/>
            <person name="Cuomo C."/>
            <person name="de Hoog S."/>
            <person name="Gorbushina A."/>
            <person name="Walker B."/>
            <person name="Young S.K."/>
            <person name="Zeng Q."/>
            <person name="Gargeya S."/>
            <person name="Fitzgerald M."/>
            <person name="Haas B."/>
            <person name="Abouelleil A."/>
            <person name="Allen A.W."/>
            <person name="Alvarado L."/>
            <person name="Arachchi H.M."/>
            <person name="Berlin A.M."/>
            <person name="Chapman S.B."/>
            <person name="Gainer-Dewar J."/>
            <person name="Goldberg J."/>
            <person name="Griggs A."/>
            <person name="Gujja S."/>
            <person name="Hansen M."/>
            <person name="Howarth C."/>
            <person name="Imamovic A."/>
            <person name="Ireland A."/>
            <person name="Larimer J."/>
            <person name="McCowan C."/>
            <person name="Murphy C."/>
            <person name="Pearson M."/>
            <person name="Poon T.W."/>
            <person name="Priest M."/>
            <person name="Roberts A."/>
            <person name="Saif S."/>
            <person name="Shea T."/>
            <person name="Sisk P."/>
            <person name="Sykes S."/>
            <person name="Wortman J."/>
            <person name="Nusbaum C."/>
            <person name="Birren B."/>
        </authorList>
    </citation>
    <scope>NUCLEOTIDE SEQUENCE [LARGE SCALE GENOMIC DNA]</scope>
    <source>
        <strain evidence="2 3">CBS 606.96</strain>
    </source>
</reference>
<feature type="transmembrane region" description="Helical" evidence="1">
    <location>
        <begin position="51"/>
        <end position="67"/>
    </location>
</feature>
<dbReference type="eggNOG" id="ENOG502TH65">
    <property type="taxonomic scope" value="Eukaryota"/>
</dbReference>
<gene>
    <name evidence="2" type="ORF">A1O3_03975</name>
</gene>
<dbReference type="GeneID" id="19168097"/>
<keyword evidence="3" id="KW-1185">Reference proteome</keyword>
<evidence type="ECO:0000313" key="2">
    <source>
        <dbReference type="EMBL" id="EXJ87018.1"/>
    </source>
</evidence>
<feature type="transmembrane region" description="Helical" evidence="1">
    <location>
        <begin position="111"/>
        <end position="134"/>
    </location>
</feature>
<dbReference type="Proteomes" id="UP000019478">
    <property type="component" value="Unassembled WGS sequence"/>
</dbReference>
<keyword evidence="1" id="KW-0812">Transmembrane</keyword>
<dbReference type="EMBL" id="AMGY01000003">
    <property type="protein sequence ID" value="EXJ87018.1"/>
    <property type="molecule type" value="Genomic_DNA"/>
</dbReference>
<feature type="transmembrane region" description="Helical" evidence="1">
    <location>
        <begin position="73"/>
        <end position="90"/>
    </location>
</feature>
<sequence>MPLSSFSLNYGNVGFVLHSVVEVPACLNFFLFPSDQLGRESPHAHAVVRQYAVLLFSSVLVAVAFVGRPVDDLSGRVAAALALYHIAPSVRSLARLTRQAQLRQPLVLSEAFLYLIVHALCGAALLHHFITAIYNS</sequence>
<keyword evidence="1" id="KW-1133">Transmembrane helix</keyword>
<dbReference type="RefSeq" id="XP_007732297.1">
    <property type="nucleotide sequence ID" value="XM_007734107.1"/>
</dbReference>
<dbReference type="HOGENOM" id="CLU_121516_0_0_1"/>
<feature type="transmembrane region" description="Helical" evidence="1">
    <location>
        <begin position="12"/>
        <end position="31"/>
    </location>
</feature>
<keyword evidence="1" id="KW-0472">Membrane</keyword>
<comment type="caution">
    <text evidence="2">The sequence shown here is derived from an EMBL/GenBank/DDBJ whole genome shotgun (WGS) entry which is preliminary data.</text>
</comment>
<evidence type="ECO:0000313" key="3">
    <source>
        <dbReference type="Proteomes" id="UP000019478"/>
    </source>
</evidence>
<protein>
    <submittedName>
        <fullName evidence="2">Uncharacterized protein</fullName>
    </submittedName>
</protein>
<dbReference type="AlphaFoldDB" id="W9Y3E9"/>
<evidence type="ECO:0000256" key="1">
    <source>
        <dbReference type="SAM" id="Phobius"/>
    </source>
</evidence>
<organism evidence="2 3">
    <name type="scientific">Capronia epimyces CBS 606.96</name>
    <dbReference type="NCBI Taxonomy" id="1182542"/>
    <lineage>
        <taxon>Eukaryota</taxon>
        <taxon>Fungi</taxon>
        <taxon>Dikarya</taxon>
        <taxon>Ascomycota</taxon>
        <taxon>Pezizomycotina</taxon>
        <taxon>Eurotiomycetes</taxon>
        <taxon>Chaetothyriomycetidae</taxon>
        <taxon>Chaetothyriales</taxon>
        <taxon>Herpotrichiellaceae</taxon>
        <taxon>Capronia</taxon>
    </lineage>
</organism>
<dbReference type="OrthoDB" id="2590756at2759"/>